<evidence type="ECO:0000256" key="1">
    <source>
        <dbReference type="SAM" id="Coils"/>
    </source>
</evidence>
<dbReference type="AlphaFoldDB" id="A0A232LTW4"/>
<sequence>MVNELPRIEDGLNRLKPTNFRCELLDYDNVKNWKARMKQLLSLQQCWQVMEATMEMVKDKQTALLEEAMENTTWYTSNLLAVTHITTYIKGEDQSAIRDITVSGEVWMKLMAKYEAVNKKRRMGIVKKLFNWRMDPSMKIVTALEEVERLYREVHDLSEKKIQLDESAIMTIFLGGLPKEYAVRVDAIESMDETSRDVILMRLQEKELDLLAENTTGGPTGESADRARRPLICWNCGEEQRTVESPNKKISEISQRT</sequence>
<feature type="coiled-coil region" evidence="1">
    <location>
        <begin position="140"/>
        <end position="167"/>
    </location>
</feature>
<proteinExistence type="predicted"/>
<keyword evidence="3" id="KW-1185">Reference proteome</keyword>
<dbReference type="EMBL" id="NPHW01004696">
    <property type="protein sequence ID" value="OXV07610.1"/>
    <property type="molecule type" value="Genomic_DNA"/>
</dbReference>
<reference evidence="2 3" key="1">
    <citation type="journal article" date="2015" name="Environ. Microbiol.">
        <title>Metagenome sequence of Elaphomyces granulatus from sporocarp tissue reveals Ascomycota ectomycorrhizal fingerprints of genome expansion and a Proteobacteria-rich microbiome.</title>
        <authorList>
            <person name="Quandt C.A."/>
            <person name="Kohler A."/>
            <person name="Hesse C.N."/>
            <person name="Sharpton T.J."/>
            <person name="Martin F."/>
            <person name="Spatafora J.W."/>
        </authorList>
    </citation>
    <scope>NUCLEOTIDE SEQUENCE [LARGE SCALE GENOMIC DNA]</scope>
    <source>
        <strain evidence="2 3">OSC145934</strain>
    </source>
</reference>
<evidence type="ECO:0000313" key="2">
    <source>
        <dbReference type="EMBL" id="OXV07610.1"/>
    </source>
</evidence>
<dbReference type="Proteomes" id="UP000243515">
    <property type="component" value="Unassembled WGS sequence"/>
</dbReference>
<keyword evidence="1" id="KW-0175">Coiled coil</keyword>
<gene>
    <name evidence="2" type="ORF">Egran_04625</name>
</gene>
<name>A0A232LTW4_9EURO</name>
<protein>
    <recommendedName>
        <fullName evidence="4">DUF4219 domain-containing protein</fullName>
    </recommendedName>
</protein>
<evidence type="ECO:0008006" key="4">
    <source>
        <dbReference type="Google" id="ProtNLM"/>
    </source>
</evidence>
<accession>A0A232LTW4</accession>
<organism evidence="2 3">
    <name type="scientific">Elaphomyces granulatus</name>
    <dbReference type="NCBI Taxonomy" id="519963"/>
    <lineage>
        <taxon>Eukaryota</taxon>
        <taxon>Fungi</taxon>
        <taxon>Dikarya</taxon>
        <taxon>Ascomycota</taxon>
        <taxon>Pezizomycotina</taxon>
        <taxon>Eurotiomycetes</taxon>
        <taxon>Eurotiomycetidae</taxon>
        <taxon>Eurotiales</taxon>
        <taxon>Elaphomycetaceae</taxon>
        <taxon>Elaphomyces</taxon>
    </lineage>
</organism>
<evidence type="ECO:0000313" key="3">
    <source>
        <dbReference type="Proteomes" id="UP000243515"/>
    </source>
</evidence>
<dbReference type="OrthoDB" id="4771581at2759"/>
<dbReference type="Pfam" id="PF14223">
    <property type="entry name" value="Retrotran_gag_2"/>
    <property type="match status" value="1"/>
</dbReference>
<comment type="caution">
    <text evidence="2">The sequence shown here is derived from an EMBL/GenBank/DDBJ whole genome shotgun (WGS) entry which is preliminary data.</text>
</comment>